<proteinExistence type="predicted"/>
<name>A0A0C2MHD3_THEKT</name>
<sequence length="160" mass="18083">MNNFLFSDALSDLIIHILVDCYSNFGSNETGEVGNILLVSMILCLMLKMSLSQNSESRLDKTIDLIFGIREDFGHNNVMTLLVMLKNKIANDILGSIVDYLIDLSKIPLDYFTDLSENPSDMITKSKKCLDIVSKNLQNKYQKIVKNNKKKLSDQKDLNG</sequence>
<dbReference type="AlphaFoldDB" id="A0A0C2MHD3"/>
<keyword evidence="2" id="KW-1185">Reference proteome</keyword>
<protein>
    <submittedName>
        <fullName evidence="1">Uncharacterized protein</fullName>
    </submittedName>
</protein>
<dbReference type="EMBL" id="JWZT01004602">
    <property type="protein sequence ID" value="KII63744.1"/>
    <property type="molecule type" value="Genomic_DNA"/>
</dbReference>
<accession>A0A0C2MHD3</accession>
<evidence type="ECO:0000313" key="2">
    <source>
        <dbReference type="Proteomes" id="UP000031668"/>
    </source>
</evidence>
<reference evidence="1 2" key="1">
    <citation type="journal article" date="2014" name="Genome Biol. Evol.">
        <title>The genome of the myxosporean Thelohanellus kitauei shows adaptations to nutrient acquisition within its fish host.</title>
        <authorList>
            <person name="Yang Y."/>
            <person name="Xiong J."/>
            <person name="Zhou Z."/>
            <person name="Huo F."/>
            <person name="Miao W."/>
            <person name="Ran C."/>
            <person name="Liu Y."/>
            <person name="Zhang J."/>
            <person name="Feng J."/>
            <person name="Wang M."/>
            <person name="Wang M."/>
            <person name="Wang L."/>
            <person name="Yao B."/>
        </authorList>
    </citation>
    <scope>NUCLEOTIDE SEQUENCE [LARGE SCALE GENOMIC DNA]</scope>
    <source>
        <strain evidence="1">Wuqing</strain>
    </source>
</reference>
<dbReference type="Proteomes" id="UP000031668">
    <property type="component" value="Unassembled WGS sequence"/>
</dbReference>
<comment type="caution">
    <text evidence="1">The sequence shown here is derived from an EMBL/GenBank/DDBJ whole genome shotgun (WGS) entry which is preliminary data.</text>
</comment>
<organism evidence="1 2">
    <name type="scientific">Thelohanellus kitauei</name>
    <name type="common">Myxosporean</name>
    <dbReference type="NCBI Taxonomy" id="669202"/>
    <lineage>
        <taxon>Eukaryota</taxon>
        <taxon>Metazoa</taxon>
        <taxon>Cnidaria</taxon>
        <taxon>Myxozoa</taxon>
        <taxon>Myxosporea</taxon>
        <taxon>Bivalvulida</taxon>
        <taxon>Platysporina</taxon>
        <taxon>Myxobolidae</taxon>
        <taxon>Thelohanellus</taxon>
    </lineage>
</organism>
<evidence type="ECO:0000313" key="1">
    <source>
        <dbReference type="EMBL" id="KII63744.1"/>
    </source>
</evidence>
<gene>
    <name evidence="1" type="ORF">RF11_08131</name>
</gene>